<evidence type="ECO:0000313" key="4">
    <source>
        <dbReference type="Proteomes" id="UP000766550"/>
    </source>
</evidence>
<gene>
    <name evidence="3" type="ORF">KTS45_17830</name>
</gene>
<dbReference type="OrthoDB" id="374055at2157"/>
<reference evidence="3 4" key="1">
    <citation type="submission" date="2021-06" db="EMBL/GenBank/DDBJ databases">
        <title>New haloarchaea isolates fom saline soil.</title>
        <authorList>
            <person name="Duran-Viseras A."/>
            <person name="Sanchez-Porro C.S."/>
            <person name="Ventosa A."/>
        </authorList>
    </citation>
    <scope>NUCLEOTIDE SEQUENCE [LARGE SCALE GENOMIC DNA]</scope>
    <source>
        <strain evidence="3 4">JCM 183640</strain>
    </source>
</reference>
<dbReference type="RefSeq" id="WP_162318732.1">
    <property type="nucleotide sequence ID" value="NZ_JAHQXF010000003.1"/>
</dbReference>
<dbReference type="EMBL" id="JAHQXF010000003">
    <property type="protein sequence ID" value="MBV0926068.1"/>
    <property type="molecule type" value="Genomic_DNA"/>
</dbReference>
<keyword evidence="2" id="KW-1133">Transmembrane helix</keyword>
<dbReference type="Proteomes" id="UP000766550">
    <property type="component" value="Unassembled WGS sequence"/>
</dbReference>
<keyword evidence="4" id="KW-1185">Reference proteome</keyword>
<feature type="transmembrane region" description="Helical" evidence="2">
    <location>
        <begin position="65"/>
        <end position="83"/>
    </location>
</feature>
<evidence type="ECO:0000256" key="2">
    <source>
        <dbReference type="SAM" id="Phobius"/>
    </source>
</evidence>
<proteinExistence type="predicted"/>
<accession>A0A8J8C8H0</accession>
<evidence type="ECO:0000313" key="3">
    <source>
        <dbReference type="EMBL" id="MBV0926068.1"/>
    </source>
</evidence>
<keyword evidence="2" id="KW-0472">Membrane</keyword>
<feature type="compositionally biased region" description="Basic and acidic residues" evidence="1">
    <location>
        <begin position="1"/>
        <end position="28"/>
    </location>
</feature>
<feature type="region of interest" description="Disordered" evidence="1">
    <location>
        <begin position="1"/>
        <end position="36"/>
    </location>
</feature>
<dbReference type="AlphaFoldDB" id="A0A8J8C8H0"/>
<name>A0A8J8C8H0_9EURY</name>
<protein>
    <submittedName>
        <fullName evidence="3">Uncharacterized protein</fullName>
    </submittedName>
</protein>
<sequence length="85" mass="9697">MTNESESRQQARENLNKQLEKAKRRAQDSRTQQTENLKAELGRVVFDLAEERFPDEARQRKRQSAATAFGVGLAVGFLARHVLGR</sequence>
<evidence type="ECO:0000256" key="1">
    <source>
        <dbReference type="SAM" id="MobiDB-lite"/>
    </source>
</evidence>
<comment type="caution">
    <text evidence="3">The sequence shown here is derived from an EMBL/GenBank/DDBJ whole genome shotgun (WGS) entry which is preliminary data.</text>
</comment>
<organism evidence="3 4">
    <name type="scientific">Haloarcula limicola</name>
    <dbReference type="NCBI Taxonomy" id="1429915"/>
    <lineage>
        <taxon>Archaea</taxon>
        <taxon>Methanobacteriati</taxon>
        <taxon>Methanobacteriota</taxon>
        <taxon>Stenosarchaea group</taxon>
        <taxon>Halobacteria</taxon>
        <taxon>Halobacteriales</taxon>
        <taxon>Haloarculaceae</taxon>
        <taxon>Haloarcula</taxon>
    </lineage>
</organism>
<keyword evidence="2" id="KW-0812">Transmembrane</keyword>